<evidence type="ECO:0000256" key="14">
    <source>
        <dbReference type="ARBA" id="ARBA00023034"/>
    </source>
</evidence>
<dbReference type="Proteomes" id="UP000318582">
    <property type="component" value="Unassembled WGS sequence"/>
</dbReference>
<comment type="similarity">
    <text evidence="5">Belongs to the glycosyltransferase 14 family. XylT subfamily.</text>
</comment>
<evidence type="ECO:0000256" key="2">
    <source>
        <dbReference type="ARBA" id="ARBA00004648"/>
    </source>
</evidence>
<keyword evidence="11" id="KW-0256">Endoplasmic reticulum</keyword>
<accession>A0A507E6S5</accession>
<keyword evidence="12" id="KW-0735">Signal-anchor</keyword>
<dbReference type="GO" id="GO:0046872">
    <property type="term" value="F:metal ion binding"/>
    <property type="evidence" value="ECO:0007669"/>
    <property type="project" value="UniProtKB-KW"/>
</dbReference>
<comment type="catalytic activity">
    <reaction evidence="19">
        <text>UDP-alpha-D-xylose + L-seryl-[protein] = 3-O-(beta-D-xylosyl)-L-seryl-[protein] + UDP + H(+)</text>
        <dbReference type="Rhea" id="RHEA:50192"/>
        <dbReference type="Rhea" id="RHEA-COMP:9863"/>
        <dbReference type="Rhea" id="RHEA-COMP:12567"/>
        <dbReference type="ChEBI" id="CHEBI:15378"/>
        <dbReference type="ChEBI" id="CHEBI:29999"/>
        <dbReference type="ChEBI" id="CHEBI:57632"/>
        <dbReference type="ChEBI" id="CHEBI:58223"/>
        <dbReference type="ChEBI" id="CHEBI:132085"/>
        <dbReference type="EC" id="2.4.2.26"/>
    </reaction>
</comment>
<reference evidence="22 23" key="1">
    <citation type="journal article" date="2019" name="Sci. Rep.">
        <title>Comparative genomics of chytrid fungi reveal insights into the obligate biotrophic and pathogenic lifestyle of Synchytrium endobioticum.</title>
        <authorList>
            <person name="van de Vossenberg B.T.L.H."/>
            <person name="Warris S."/>
            <person name="Nguyen H.D.T."/>
            <person name="van Gent-Pelzer M.P.E."/>
            <person name="Joly D.L."/>
            <person name="van de Geest H.C."/>
            <person name="Bonants P.J.M."/>
            <person name="Smith D.S."/>
            <person name="Levesque C.A."/>
            <person name="van der Lee T.A.J."/>
        </authorList>
    </citation>
    <scope>NUCLEOTIDE SEQUENCE [LARGE SCALE GENOMIC DNA]</scope>
    <source>
        <strain evidence="22 23">CBS 809.83</strain>
    </source>
</reference>
<keyword evidence="14" id="KW-0333">Golgi apparatus</keyword>
<comment type="subcellular location">
    <subcellularLocation>
        <location evidence="2">Endoplasmic reticulum membrane</location>
        <topology evidence="2">Single-pass type II membrane protein</topology>
    </subcellularLocation>
    <subcellularLocation>
        <location evidence="1">Golgi apparatus membrane</location>
        <topology evidence="1">Single-pass type II membrane protein</topology>
    </subcellularLocation>
</comment>
<proteinExistence type="inferred from homology"/>
<dbReference type="PANTHER" id="PTHR46025">
    <property type="entry name" value="XYLOSYLTRANSFERASE OXT"/>
    <property type="match status" value="1"/>
</dbReference>
<dbReference type="GO" id="GO:0030158">
    <property type="term" value="F:protein xylosyltransferase activity"/>
    <property type="evidence" value="ECO:0007669"/>
    <property type="project" value="UniProtKB-EC"/>
</dbReference>
<evidence type="ECO:0000256" key="16">
    <source>
        <dbReference type="ARBA" id="ARBA00023157"/>
    </source>
</evidence>
<protein>
    <recommendedName>
        <fullName evidence="6">protein xylosyltransferase</fullName>
        <ecNumber evidence="6">2.4.2.26</ecNumber>
    </recommendedName>
    <alternativeName>
        <fullName evidence="18">Peptide O-xylosyltransferase</fullName>
    </alternativeName>
</protein>
<evidence type="ECO:0000256" key="8">
    <source>
        <dbReference type="ARBA" id="ARBA00022679"/>
    </source>
</evidence>
<dbReference type="Pfam" id="PF02485">
    <property type="entry name" value="Branch"/>
    <property type="match status" value="1"/>
</dbReference>
<dbReference type="PANTHER" id="PTHR46025:SF3">
    <property type="entry name" value="XYLOSYLTRANSFERASE OXT"/>
    <property type="match status" value="1"/>
</dbReference>
<keyword evidence="10" id="KW-0479">Metal-binding</keyword>
<evidence type="ECO:0000313" key="23">
    <source>
        <dbReference type="Proteomes" id="UP000318582"/>
    </source>
</evidence>
<dbReference type="InterPro" id="IPR003406">
    <property type="entry name" value="Glyco_trans_14"/>
</dbReference>
<dbReference type="EMBL" id="QEAQ01000023">
    <property type="protein sequence ID" value="TPX59592.1"/>
    <property type="molecule type" value="Genomic_DNA"/>
</dbReference>
<evidence type="ECO:0000256" key="20">
    <source>
        <dbReference type="SAM" id="MobiDB-lite"/>
    </source>
</evidence>
<dbReference type="GO" id="GO:0050650">
    <property type="term" value="P:chondroitin sulfate proteoglycan biosynthetic process"/>
    <property type="evidence" value="ECO:0007669"/>
    <property type="project" value="TreeGrafter"/>
</dbReference>
<dbReference type="AlphaFoldDB" id="A0A507E6S5"/>
<evidence type="ECO:0000256" key="17">
    <source>
        <dbReference type="ARBA" id="ARBA00023180"/>
    </source>
</evidence>
<evidence type="ECO:0000256" key="9">
    <source>
        <dbReference type="ARBA" id="ARBA00022692"/>
    </source>
</evidence>
<sequence>MTFTRPEFDGPPRRAVRGALLWLVRSRLSFRRRMILAIVSFAGFIAFATVMLRSGMDFAAPQPWKSSDVYQAISGTADADAAATSLRDQVDDITGVDDKAFHPMTQRWVKIEEFDYCAILQGATFDAFTDIPALGGSIAEGVVSTAQVAKLIDQSAMEAKNRLMDRYGVFFERDVQRYACYAAAEGSNSHLHLTTQPLLHRIDPMSYFSKLIPSLTPSTSPIPGERRRYNLAYLLMIHKASIWEQSQQLMEVLDDGSAVFLVHIDPLATELAGKVQEWIHERDARRFATGEAPRALGNVFIVQTSYEGMWGHASLVWMQLSGFWELLDLADWDFVINLSGHDWPLRTSAEIYRTLNSTKHRGKEHIEFWTEPSDMANRLTRPHLGRSDRPSVEWSLVHPREVGLRFPPFLNWNWCKQHQWMMLTYNFVTDLRTNLDALHLLAYMEHTWIPDESYFCAVVANHQKFAYNVVNDKKRYLRFHRQHPVKLTMEDALWFPPEEPAGAEAKYFFVRKVNVSENPDLVDWIRKHHIDKHDTARIWAKEKDKKKKGKQSTQAGGEQSALKVDDV</sequence>
<evidence type="ECO:0000256" key="12">
    <source>
        <dbReference type="ARBA" id="ARBA00022968"/>
    </source>
</evidence>
<evidence type="ECO:0000256" key="3">
    <source>
        <dbReference type="ARBA" id="ARBA00004840"/>
    </source>
</evidence>
<keyword evidence="7" id="KW-0328">Glycosyltransferase</keyword>
<keyword evidence="13 21" id="KW-1133">Transmembrane helix</keyword>
<gene>
    <name evidence="22" type="ORF">PhCBS80983_g02344</name>
</gene>
<keyword evidence="16" id="KW-1015">Disulfide bond</keyword>
<dbReference type="GO" id="GO:0015012">
    <property type="term" value="P:heparan sulfate proteoglycan biosynthetic process"/>
    <property type="evidence" value="ECO:0007669"/>
    <property type="project" value="UniProtKB-UniPathway"/>
</dbReference>
<comment type="pathway">
    <text evidence="4">Glycan metabolism; heparan sulfate biosynthesis.</text>
</comment>
<evidence type="ECO:0000256" key="6">
    <source>
        <dbReference type="ARBA" id="ARBA00011972"/>
    </source>
</evidence>
<evidence type="ECO:0000256" key="15">
    <source>
        <dbReference type="ARBA" id="ARBA00023136"/>
    </source>
</evidence>
<comment type="pathway">
    <text evidence="3">Glycan metabolism; chondroitin sulfate biosynthesis.</text>
</comment>
<dbReference type="STRING" id="109895.A0A507E6S5"/>
<organism evidence="22 23">
    <name type="scientific">Powellomyces hirtus</name>
    <dbReference type="NCBI Taxonomy" id="109895"/>
    <lineage>
        <taxon>Eukaryota</taxon>
        <taxon>Fungi</taxon>
        <taxon>Fungi incertae sedis</taxon>
        <taxon>Chytridiomycota</taxon>
        <taxon>Chytridiomycota incertae sedis</taxon>
        <taxon>Chytridiomycetes</taxon>
        <taxon>Spizellomycetales</taxon>
        <taxon>Powellomycetaceae</taxon>
        <taxon>Powellomyces</taxon>
    </lineage>
</organism>
<evidence type="ECO:0000256" key="1">
    <source>
        <dbReference type="ARBA" id="ARBA00004323"/>
    </source>
</evidence>
<comment type="caution">
    <text evidence="22">The sequence shown here is derived from an EMBL/GenBank/DDBJ whole genome shotgun (WGS) entry which is preliminary data.</text>
</comment>
<keyword evidence="9 21" id="KW-0812">Transmembrane</keyword>
<keyword evidence="17" id="KW-0325">Glycoprotein</keyword>
<dbReference type="GO" id="GO:0005789">
    <property type="term" value="C:endoplasmic reticulum membrane"/>
    <property type="evidence" value="ECO:0007669"/>
    <property type="project" value="UniProtKB-SubCell"/>
</dbReference>
<dbReference type="GO" id="GO:0000139">
    <property type="term" value="C:Golgi membrane"/>
    <property type="evidence" value="ECO:0007669"/>
    <property type="project" value="UniProtKB-SubCell"/>
</dbReference>
<dbReference type="UniPathway" id="UPA00756"/>
<keyword evidence="8" id="KW-0808">Transferase</keyword>
<evidence type="ECO:0000256" key="11">
    <source>
        <dbReference type="ARBA" id="ARBA00022824"/>
    </source>
</evidence>
<evidence type="ECO:0000256" key="21">
    <source>
        <dbReference type="SAM" id="Phobius"/>
    </source>
</evidence>
<evidence type="ECO:0000256" key="7">
    <source>
        <dbReference type="ARBA" id="ARBA00022676"/>
    </source>
</evidence>
<evidence type="ECO:0000256" key="13">
    <source>
        <dbReference type="ARBA" id="ARBA00022989"/>
    </source>
</evidence>
<dbReference type="InterPro" id="IPR043538">
    <property type="entry name" value="XYLT"/>
</dbReference>
<evidence type="ECO:0000313" key="22">
    <source>
        <dbReference type="EMBL" id="TPX59592.1"/>
    </source>
</evidence>
<dbReference type="UniPathway" id="UPA00755"/>
<evidence type="ECO:0000256" key="4">
    <source>
        <dbReference type="ARBA" id="ARBA00005093"/>
    </source>
</evidence>
<keyword evidence="23" id="KW-1185">Reference proteome</keyword>
<feature type="transmembrane region" description="Helical" evidence="21">
    <location>
        <begin position="34"/>
        <end position="52"/>
    </location>
</feature>
<evidence type="ECO:0000256" key="18">
    <source>
        <dbReference type="ARBA" id="ARBA00042865"/>
    </source>
</evidence>
<name>A0A507E6S5_9FUNG</name>
<evidence type="ECO:0000256" key="5">
    <source>
        <dbReference type="ARBA" id="ARBA00010195"/>
    </source>
</evidence>
<evidence type="ECO:0000256" key="19">
    <source>
        <dbReference type="ARBA" id="ARBA00047847"/>
    </source>
</evidence>
<evidence type="ECO:0000256" key="10">
    <source>
        <dbReference type="ARBA" id="ARBA00022723"/>
    </source>
</evidence>
<dbReference type="EC" id="2.4.2.26" evidence="6"/>
<keyword evidence="15 21" id="KW-0472">Membrane</keyword>
<feature type="region of interest" description="Disordered" evidence="20">
    <location>
        <begin position="536"/>
        <end position="567"/>
    </location>
</feature>